<dbReference type="KEGG" id="bsto:C0V70_12895"/>
<gene>
    <name evidence="1" type="ORF">C0V70_12895</name>
</gene>
<dbReference type="EMBL" id="CP025704">
    <property type="protein sequence ID" value="AUN98982.1"/>
    <property type="molecule type" value="Genomic_DNA"/>
</dbReference>
<keyword evidence="2" id="KW-1185">Reference proteome</keyword>
<protein>
    <submittedName>
        <fullName evidence="1">Uncharacterized protein</fullName>
    </submittedName>
</protein>
<dbReference type="RefSeq" id="WP_102244273.1">
    <property type="nucleotide sequence ID" value="NZ_CP025704.1"/>
</dbReference>
<name>A0A2K9NU08_BACTC</name>
<sequence>MKNPFDILEQNALNFKLTPISFREIFFIAEAPCDIYAQVDGLLKVVLHKKAEINTSLLKDLLQKKLANLFVMEEDRQLLRVAQQENLTNVTRSLSIGDPLEKARLQTNLLTLNLGYLYEDPTDDNVLNLQVQSAKNLATFLFNKPQIHEALYKEFIKQGHHYIFAQPFLSTLFLLGVMKNSRMYIDKDIELFFLTSYFKDIGMSAIPVEKYNDEHLSDDDKKLLASHPQLSVNILKGRVPLPPNHLKIIENHHIYSTLTNQMNLSAKDDPNNIFGFETMMISVMDTVAAMTTDRPFRKAESLYKSLDLIRLLIGEQYPQEFKLIVFYFKNFFKSL</sequence>
<evidence type="ECO:0000313" key="1">
    <source>
        <dbReference type="EMBL" id="AUN98982.1"/>
    </source>
</evidence>
<accession>A0A2K9NU08</accession>
<dbReference type="SUPFAM" id="SSF109604">
    <property type="entry name" value="HD-domain/PDEase-like"/>
    <property type="match status" value="1"/>
</dbReference>
<dbReference type="PANTHER" id="PTHR43155">
    <property type="entry name" value="CYCLIC DI-GMP PHOSPHODIESTERASE PA4108-RELATED"/>
    <property type="match status" value="1"/>
</dbReference>
<dbReference type="OrthoDB" id="5289212at2"/>
<dbReference type="AlphaFoldDB" id="A0A2K9NU08"/>
<dbReference type="Proteomes" id="UP000235584">
    <property type="component" value="Chromosome"/>
</dbReference>
<organism evidence="1 2">
    <name type="scientific">Bacteriovorax stolpii</name>
    <name type="common">Bdellovibrio stolpii</name>
    <dbReference type="NCBI Taxonomy" id="960"/>
    <lineage>
        <taxon>Bacteria</taxon>
        <taxon>Pseudomonadati</taxon>
        <taxon>Bdellovibrionota</taxon>
        <taxon>Bacteriovoracia</taxon>
        <taxon>Bacteriovoracales</taxon>
        <taxon>Bacteriovoracaceae</taxon>
        <taxon>Bacteriovorax</taxon>
    </lineage>
</organism>
<dbReference type="PANTHER" id="PTHR43155:SF2">
    <property type="entry name" value="CYCLIC DI-GMP PHOSPHODIESTERASE PA4108"/>
    <property type="match status" value="1"/>
</dbReference>
<reference evidence="1 2" key="1">
    <citation type="submission" date="2018-01" db="EMBL/GenBank/DDBJ databases">
        <title>Complete genome sequence of Bacteriovorax stolpii DSM12778.</title>
        <authorList>
            <person name="Tang B."/>
            <person name="Chang J."/>
        </authorList>
    </citation>
    <scope>NUCLEOTIDE SEQUENCE [LARGE SCALE GENOMIC DNA]</scope>
    <source>
        <strain evidence="1 2">DSM 12778</strain>
    </source>
</reference>
<dbReference type="Gene3D" id="1.10.3210.10">
    <property type="entry name" value="Hypothetical protein af1432"/>
    <property type="match status" value="1"/>
</dbReference>
<evidence type="ECO:0000313" key="2">
    <source>
        <dbReference type="Proteomes" id="UP000235584"/>
    </source>
</evidence>
<proteinExistence type="predicted"/>